<dbReference type="RefSeq" id="XP_033178684.1">
    <property type="nucleotide sequence ID" value="XM_033322793.1"/>
</dbReference>
<keyword evidence="1" id="KW-0472">Membrane</keyword>
<accession>A0A6P8LVX5</accession>
<organism evidence="2 3">
    <name type="scientific">Bombus impatiens</name>
    <name type="common">Bumblebee</name>
    <dbReference type="NCBI Taxonomy" id="132113"/>
    <lineage>
        <taxon>Eukaryota</taxon>
        <taxon>Metazoa</taxon>
        <taxon>Ecdysozoa</taxon>
        <taxon>Arthropoda</taxon>
        <taxon>Hexapoda</taxon>
        <taxon>Insecta</taxon>
        <taxon>Pterygota</taxon>
        <taxon>Neoptera</taxon>
        <taxon>Endopterygota</taxon>
        <taxon>Hymenoptera</taxon>
        <taxon>Apocrita</taxon>
        <taxon>Aculeata</taxon>
        <taxon>Apoidea</taxon>
        <taxon>Anthophila</taxon>
        <taxon>Apidae</taxon>
        <taxon>Bombus</taxon>
        <taxon>Pyrobombus</taxon>
    </lineage>
</organism>
<gene>
    <name evidence="3" type="primary">LOC117152116</name>
</gene>
<keyword evidence="1" id="KW-0812">Transmembrane</keyword>
<dbReference type="OrthoDB" id="6617147at2759"/>
<proteinExistence type="predicted"/>
<dbReference type="AlphaFoldDB" id="A0A6P8LVX5"/>
<dbReference type="GeneID" id="117152116"/>
<reference evidence="3" key="1">
    <citation type="submission" date="2025-08" db="UniProtKB">
        <authorList>
            <consortium name="RefSeq"/>
        </authorList>
    </citation>
    <scope>IDENTIFICATION</scope>
</reference>
<sequence length="99" mass="11834">MTDSDIDVRYMYGWNYYMLRFMGIWPEERKWYRAYSYLVLLPCIMMLCFVCAPQTINLTMIASDSDLVIENLSTNITITLSLMKTIVIWFRGKCEYLKN</sequence>
<keyword evidence="1" id="KW-1133">Transmembrane helix</keyword>
<evidence type="ECO:0000313" key="3">
    <source>
        <dbReference type="RefSeq" id="XP_033178684.1"/>
    </source>
</evidence>
<protein>
    <submittedName>
        <fullName evidence="3">Uncharacterized protein LOC117152116</fullName>
    </submittedName>
</protein>
<feature type="transmembrane region" description="Helical" evidence="1">
    <location>
        <begin position="34"/>
        <end position="56"/>
    </location>
</feature>
<evidence type="ECO:0000256" key="1">
    <source>
        <dbReference type="SAM" id="Phobius"/>
    </source>
</evidence>
<name>A0A6P8LVX5_BOMIM</name>
<evidence type="ECO:0000313" key="2">
    <source>
        <dbReference type="Proteomes" id="UP000515180"/>
    </source>
</evidence>
<feature type="transmembrane region" description="Helical" evidence="1">
    <location>
        <begin position="68"/>
        <end position="90"/>
    </location>
</feature>
<keyword evidence="2" id="KW-1185">Reference proteome</keyword>
<dbReference type="Proteomes" id="UP000515180">
    <property type="component" value="Unplaced"/>
</dbReference>